<gene>
    <name evidence="2" type="ORF">C5167_000574</name>
</gene>
<name>A0A4Y7KVS8_PAPSO</name>
<evidence type="ECO:0008006" key="4">
    <source>
        <dbReference type="Google" id="ProtNLM"/>
    </source>
</evidence>
<feature type="chain" id="PRO_5021436426" description="Secreted protein" evidence="1">
    <location>
        <begin position="20"/>
        <end position="91"/>
    </location>
</feature>
<keyword evidence="1" id="KW-0732">Signal</keyword>
<accession>A0A4Y7KVS8</accession>
<dbReference type="EMBL" id="CM010723">
    <property type="protein sequence ID" value="RZC76470.1"/>
    <property type="molecule type" value="Genomic_DNA"/>
</dbReference>
<proteinExistence type="predicted"/>
<dbReference type="Gramene" id="RZC76470">
    <property type="protein sequence ID" value="RZC76470"/>
    <property type="gene ID" value="C5167_000574"/>
</dbReference>
<organism evidence="2 3">
    <name type="scientific">Papaver somniferum</name>
    <name type="common">Opium poppy</name>
    <dbReference type="NCBI Taxonomy" id="3469"/>
    <lineage>
        <taxon>Eukaryota</taxon>
        <taxon>Viridiplantae</taxon>
        <taxon>Streptophyta</taxon>
        <taxon>Embryophyta</taxon>
        <taxon>Tracheophyta</taxon>
        <taxon>Spermatophyta</taxon>
        <taxon>Magnoliopsida</taxon>
        <taxon>Ranunculales</taxon>
        <taxon>Papaveraceae</taxon>
        <taxon>Papaveroideae</taxon>
        <taxon>Papaver</taxon>
    </lineage>
</organism>
<evidence type="ECO:0000313" key="2">
    <source>
        <dbReference type="EMBL" id="RZC76470.1"/>
    </source>
</evidence>
<protein>
    <recommendedName>
        <fullName evidence="4">Secreted protein</fullName>
    </recommendedName>
</protein>
<keyword evidence="3" id="KW-1185">Reference proteome</keyword>
<reference evidence="2 3" key="1">
    <citation type="journal article" date="2018" name="Science">
        <title>The opium poppy genome and morphinan production.</title>
        <authorList>
            <person name="Guo L."/>
            <person name="Winzer T."/>
            <person name="Yang X."/>
            <person name="Li Y."/>
            <person name="Ning Z."/>
            <person name="He Z."/>
            <person name="Teodor R."/>
            <person name="Lu Y."/>
            <person name="Bowser T.A."/>
            <person name="Graham I.A."/>
            <person name="Ye K."/>
        </authorList>
    </citation>
    <scope>NUCLEOTIDE SEQUENCE [LARGE SCALE GENOMIC DNA]</scope>
    <source>
        <strain evidence="3">cv. HN1</strain>
        <tissue evidence="2">Leaves</tissue>
    </source>
</reference>
<evidence type="ECO:0000256" key="1">
    <source>
        <dbReference type="SAM" id="SignalP"/>
    </source>
</evidence>
<evidence type="ECO:0000313" key="3">
    <source>
        <dbReference type="Proteomes" id="UP000316621"/>
    </source>
</evidence>
<sequence length="91" mass="10433">MGCGWWRYFLGFRWRLVASSTSWSSGLAGDDVGRRRTRARYWKEHGSIDEGAIGNTRPLQAILSSMVSNHITDINSQYVERALCKFHFGFC</sequence>
<dbReference type="AlphaFoldDB" id="A0A4Y7KVS8"/>
<feature type="signal peptide" evidence="1">
    <location>
        <begin position="1"/>
        <end position="19"/>
    </location>
</feature>
<dbReference type="Proteomes" id="UP000316621">
    <property type="component" value="Chromosome 9"/>
</dbReference>